<evidence type="ECO:0000256" key="2">
    <source>
        <dbReference type="ARBA" id="ARBA00022490"/>
    </source>
</evidence>
<dbReference type="EC" id="2.5.1.6" evidence="7"/>
<comment type="similarity">
    <text evidence="1">Belongs to the methyltransferase superfamily. RsmH family.</text>
</comment>
<evidence type="ECO:0000256" key="6">
    <source>
        <dbReference type="ARBA" id="ARBA00022691"/>
    </source>
</evidence>
<evidence type="ECO:0000256" key="4">
    <source>
        <dbReference type="ARBA" id="ARBA00022603"/>
    </source>
</evidence>
<dbReference type="Pfam" id="PF01795">
    <property type="entry name" value="Methyltransf_5"/>
    <property type="match status" value="1"/>
</dbReference>
<accession>A0A448ZY42</accession>
<dbReference type="GO" id="GO:0005737">
    <property type="term" value="C:cytoplasm"/>
    <property type="evidence" value="ECO:0007669"/>
    <property type="project" value="TreeGrafter"/>
</dbReference>
<dbReference type="Gene3D" id="1.10.150.170">
    <property type="entry name" value="Putative methyltransferase TM0872, insert domain"/>
    <property type="match status" value="1"/>
</dbReference>
<keyword evidence="4 7" id="KW-0489">Methyltransferase</keyword>
<organism evidence="7">
    <name type="scientific">Metamycoplasma salivarium</name>
    <name type="common">Mycoplasma salivarium</name>
    <dbReference type="NCBI Taxonomy" id="2124"/>
    <lineage>
        <taxon>Bacteria</taxon>
        <taxon>Bacillati</taxon>
        <taxon>Mycoplasmatota</taxon>
        <taxon>Mycoplasmoidales</taxon>
        <taxon>Metamycoplasmataceae</taxon>
        <taxon>Metamycoplasma</taxon>
    </lineage>
</organism>
<dbReference type="EMBL" id="LR214939">
    <property type="protein sequence ID" value="VEU56154.1"/>
    <property type="molecule type" value="Genomic_DNA"/>
</dbReference>
<dbReference type="SUPFAM" id="SSF53335">
    <property type="entry name" value="S-adenosyl-L-methionine-dependent methyltransferases"/>
    <property type="match status" value="1"/>
</dbReference>
<keyword evidence="6" id="KW-0949">S-adenosyl-L-methionine</keyword>
<keyword evidence="7" id="KW-0614">Plasmid</keyword>
<sequence length="258" mass="29765">MKTGKLICFDKDIEALNQSKQILEKISSNFILIKSDFRFLTQELEKIGIYAVDGILADLGVSSPQLDNVNRGFSYSQNSDLDMRMDLDNTISAKEIVNQYSEDKLVELFVKNADVKFPKKIAKAIINNRPINTSFELVDILRQNLPAYIVRQKNPAKQIFQALRIAVNDELDGLKELLDQIPSILKMHGKLLIITFHSKEDKIVKEFYQKRVYQDPRIARLPIPNMKFWSQKVIYPSEQEIALNKRAHSAKLRIITKE</sequence>
<dbReference type="InterPro" id="IPR029063">
    <property type="entry name" value="SAM-dependent_MTases_sf"/>
</dbReference>
<gene>
    <name evidence="7" type="primary">mraW_2</name>
    <name evidence="7" type="ORF">NCTC10113_01041</name>
</gene>
<dbReference type="GO" id="GO:0004478">
    <property type="term" value="F:methionine adenosyltransferase activity"/>
    <property type="evidence" value="ECO:0007669"/>
    <property type="project" value="UniProtKB-EC"/>
</dbReference>
<protein>
    <submittedName>
        <fullName evidence="7">S-adenosyl-methyltransferase</fullName>
        <ecNumber evidence="7">2.1.1.199</ecNumber>
        <ecNumber evidence="7">2.5.1.6</ecNumber>
    </submittedName>
</protein>
<dbReference type="InterPro" id="IPR002903">
    <property type="entry name" value="RsmH"/>
</dbReference>
<dbReference type="PANTHER" id="PTHR11265">
    <property type="entry name" value="S-ADENOSYL-METHYLTRANSFERASE MRAW"/>
    <property type="match status" value="1"/>
</dbReference>
<name>A0A448ZY42_METSV</name>
<dbReference type="PANTHER" id="PTHR11265:SF0">
    <property type="entry name" value="12S RRNA N4-METHYLCYTIDINE METHYLTRANSFERASE"/>
    <property type="match status" value="1"/>
</dbReference>
<proteinExistence type="inferred from homology"/>
<dbReference type="Gene3D" id="3.40.50.150">
    <property type="entry name" value="Vaccinia Virus protein VP39"/>
    <property type="match status" value="1"/>
</dbReference>
<evidence type="ECO:0000313" key="7">
    <source>
        <dbReference type="EMBL" id="VEU56154.1"/>
    </source>
</evidence>
<geneLocation type="plasmid" evidence="7">
    <name>2</name>
</geneLocation>
<dbReference type="AlphaFoldDB" id="A0A448ZY42"/>
<dbReference type="SUPFAM" id="SSF81799">
    <property type="entry name" value="Putative methyltransferase TM0872, insert domain"/>
    <property type="match status" value="1"/>
</dbReference>
<dbReference type="GO" id="GO:0070475">
    <property type="term" value="P:rRNA base methylation"/>
    <property type="evidence" value="ECO:0007669"/>
    <property type="project" value="TreeGrafter"/>
</dbReference>
<dbReference type="InterPro" id="IPR023397">
    <property type="entry name" value="SAM-dep_MeTrfase_MraW_recog"/>
</dbReference>
<evidence type="ECO:0000256" key="1">
    <source>
        <dbReference type="ARBA" id="ARBA00010396"/>
    </source>
</evidence>
<reference evidence="7" key="1">
    <citation type="submission" date="2019-01" db="EMBL/GenBank/DDBJ databases">
        <authorList>
            <consortium name="Pathogen Informatics"/>
        </authorList>
    </citation>
    <scope>NUCLEOTIDE SEQUENCE [LARGE SCALE GENOMIC DNA]</scope>
    <source>
        <strain evidence="7">NCTC10113</strain>
    </source>
</reference>
<evidence type="ECO:0000256" key="5">
    <source>
        <dbReference type="ARBA" id="ARBA00022679"/>
    </source>
</evidence>
<dbReference type="GO" id="GO:0071424">
    <property type="term" value="F:rRNA (cytosine-N4-)-methyltransferase activity"/>
    <property type="evidence" value="ECO:0007669"/>
    <property type="project" value="TreeGrafter"/>
</dbReference>
<keyword evidence="5 7" id="KW-0808">Transferase</keyword>
<keyword evidence="3" id="KW-0698">rRNA processing</keyword>
<dbReference type="NCBIfam" id="TIGR00006">
    <property type="entry name" value="16S rRNA (cytosine(1402)-N(4))-methyltransferase RsmH"/>
    <property type="match status" value="1"/>
</dbReference>
<dbReference type="EC" id="2.1.1.199" evidence="7"/>
<evidence type="ECO:0000256" key="3">
    <source>
        <dbReference type="ARBA" id="ARBA00022552"/>
    </source>
</evidence>
<keyword evidence="2" id="KW-0963">Cytoplasm</keyword>